<dbReference type="Pfam" id="PF02780">
    <property type="entry name" value="Transketolase_C"/>
    <property type="match status" value="1"/>
</dbReference>
<evidence type="ECO:0000256" key="5">
    <source>
        <dbReference type="ARBA" id="ARBA00023052"/>
    </source>
</evidence>
<name>Q9YEJ5_AERPE</name>
<reference evidence="8 9" key="1">
    <citation type="journal article" date="1999" name="DNA Res.">
        <title>Complete genome sequence of an aerobic hyper-thermophilic crenarchaeon, Aeropyrum pernix K1.</title>
        <authorList>
            <person name="Kawarabayasi Y."/>
            <person name="Hino Y."/>
            <person name="Horikawa H."/>
            <person name="Yamazaki S."/>
            <person name="Haikawa Y."/>
            <person name="Jin-no K."/>
            <person name="Takahashi M."/>
            <person name="Sekine M."/>
            <person name="Baba S."/>
            <person name="Ankai A."/>
            <person name="Kosugi H."/>
            <person name="Hosoyama A."/>
            <person name="Fukui S."/>
            <person name="Nagai Y."/>
            <person name="Nishijima K."/>
            <person name="Nakazawa H."/>
            <person name="Takamiya M."/>
            <person name="Masuda S."/>
            <person name="Funahashi T."/>
            <person name="Tanaka T."/>
            <person name="Kudoh Y."/>
            <person name="Yamazaki J."/>
            <person name="Kushida N."/>
            <person name="Oguchi A."/>
            <person name="Aoki K."/>
            <person name="Kubota K."/>
            <person name="Nakamura Y."/>
            <person name="Nomura N."/>
            <person name="Sako Y."/>
            <person name="Kikuchi H."/>
        </authorList>
    </citation>
    <scope>NUCLEOTIDE SEQUENCE [LARGE SCALE GENOMIC DNA]</scope>
    <source>
        <strain evidence="9">ATCC 700893 / DSM 11879 / JCM 9820 / NBRC 100138 / K1</strain>
    </source>
</reference>
<evidence type="ECO:0000256" key="4">
    <source>
        <dbReference type="ARBA" id="ARBA00012691"/>
    </source>
</evidence>
<dbReference type="GO" id="GO:0018491">
    <property type="term" value="F:2-oxobutyrate synthase activity"/>
    <property type="evidence" value="ECO:0007669"/>
    <property type="project" value="UniProtKB-ARBA"/>
</dbReference>
<dbReference type="InterPro" id="IPR005475">
    <property type="entry name" value="Transketolase-like_Pyr-bd"/>
</dbReference>
<dbReference type="GO" id="GO:0019164">
    <property type="term" value="F:pyruvate synthase activity"/>
    <property type="evidence" value="ECO:0007669"/>
    <property type="project" value="UniProtKB-ARBA"/>
</dbReference>
<evidence type="ECO:0000313" key="8">
    <source>
        <dbReference type="EMBL" id="BAA79551.1"/>
    </source>
</evidence>
<dbReference type="Gene3D" id="3.40.50.920">
    <property type="match status" value="1"/>
</dbReference>
<dbReference type="PATRIC" id="fig|272557.25.peg.430"/>
<comment type="catalytic activity">
    <reaction evidence="6">
        <text>a 2-oxocarboxylate + 2 oxidized [2Fe-2S]-[ferredoxin] + CoA = an acyl-CoA + 2 reduced [2Fe-2S]-[ferredoxin] + CO2 + H(+)</text>
        <dbReference type="Rhea" id="RHEA:42316"/>
        <dbReference type="Rhea" id="RHEA-COMP:10000"/>
        <dbReference type="Rhea" id="RHEA-COMP:10001"/>
        <dbReference type="ChEBI" id="CHEBI:15378"/>
        <dbReference type="ChEBI" id="CHEBI:16526"/>
        <dbReference type="ChEBI" id="CHEBI:33737"/>
        <dbReference type="ChEBI" id="CHEBI:33738"/>
        <dbReference type="ChEBI" id="CHEBI:35179"/>
        <dbReference type="ChEBI" id="CHEBI:57287"/>
        <dbReference type="ChEBI" id="CHEBI:58342"/>
        <dbReference type="EC" id="1.2.7.11"/>
    </reaction>
</comment>
<sequence length="322" mass="34575">MASAPALQMASYRKALGRLLARLASELEDLVVLDADTLRSTGAIEVYRSAPRRVLNMGISEQDLIGTAAGIALAGLRPVVTGFGAFLMRGWEQIRNTVDRDGLNVKIVATHTGLSPHVDGSSHQVLEDLALMRSLARTAVFSPADDVATVETVEWLVRRYRGPAYVRLGRDNAFRVYSEEEFTFRPGGGEVLVEPGEAVTLLATGPMVGVSLAAAALLRSEGLRVGVVDVYSIKPAPRRLVLEAAERSRLLVTVEEHRTVGGLGDVVSSILAEEGACARQARIGVPPGVYGSSSRDYMSLLRHLRLDPESVAARVRRLAAAL</sequence>
<evidence type="ECO:0000259" key="7">
    <source>
        <dbReference type="SMART" id="SM00861"/>
    </source>
</evidence>
<dbReference type="AlphaFoldDB" id="Q9YEJ5"/>
<evidence type="ECO:0000256" key="2">
    <source>
        <dbReference type="ARBA" id="ARBA00007131"/>
    </source>
</evidence>
<protein>
    <recommendedName>
        <fullName evidence="4">2-oxoacid oxidoreductase (ferredoxin)</fullName>
        <ecNumber evidence="4">1.2.7.11</ecNumber>
    </recommendedName>
</protein>
<dbReference type="InterPro" id="IPR033248">
    <property type="entry name" value="Transketolase_C"/>
</dbReference>
<organism evidence="8 9">
    <name type="scientific">Aeropyrum pernix (strain ATCC 700893 / DSM 11879 / JCM 9820 / NBRC 100138 / K1)</name>
    <dbReference type="NCBI Taxonomy" id="272557"/>
    <lineage>
        <taxon>Archaea</taxon>
        <taxon>Thermoproteota</taxon>
        <taxon>Thermoprotei</taxon>
        <taxon>Desulfurococcales</taxon>
        <taxon>Desulfurococcaceae</taxon>
        <taxon>Aeropyrum</taxon>
    </lineage>
</organism>
<keyword evidence="5" id="KW-0786">Thiamine pyrophosphate</keyword>
<proteinExistence type="inferred from homology"/>
<dbReference type="EMBL" id="BA000002">
    <property type="protein sequence ID" value="BAA79551.1"/>
    <property type="molecule type" value="Genomic_DNA"/>
</dbReference>
<dbReference type="EnsemblBacteria" id="BAA79551">
    <property type="protein sequence ID" value="BAA79551"/>
    <property type="gene ID" value="APE_0583"/>
</dbReference>
<dbReference type="SUPFAM" id="SSF52922">
    <property type="entry name" value="TK C-terminal domain-like"/>
    <property type="match status" value="1"/>
</dbReference>
<comment type="similarity">
    <text evidence="2">Belongs to the transketolase family.</text>
</comment>
<evidence type="ECO:0000256" key="3">
    <source>
        <dbReference type="ARBA" id="ARBA00011631"/>
    </source>
</evidence>
<dbReference type="Pfam" id="PF02779">
    <property type="entry name" value="Transket_pyr"/>
    <property type="match status" value="1"/>
</dbReference>
<dbReference type="PANTHER" id="PTHR43825:SF1">
    <property type="entry name" value="TRANSKETOLASE-LIKE PYRIMIDINE-BINDING DOMAIN-CONTAINING PROTEIN"/>
    <property type="match status" value="1"/>
</dbReference>
<dbReference type="GO" id="GO:0016740">
    <property type="term" value="F:transferase activity"/>
    <property type="evidence" value="ECO:0007669"/>
    <property type="project" value="UniProtKB-KW"/>
</dbReference>
<dbReference type="eggNOG" id="arCOG01051">
    <property type="taxonomic scope" value="Archaea"/>
</dbReference>
<comment type="cofactor">
    <cofactor evidence="1">
        <name>thiamine diphosphate</name>
        <dbReference type="ChEBI" id="CHEBI:58937"/>
    </cofactor>
</comment>
<keyword evidence="8" id="KW-0808">Transferase</keyword>
<dbReference type="GeneID" id="1444738"/>
<evidence type="ECO:0000256" key="1">
    <source>
        <dbReference type="ARBA" id="ARBA00001964"/>
    </source>
</evidence>
<comment type="subunit">
    <text evidence="3">Heterodimer composed of an alpha and a beta subunit.</text>
</comment>
<dbReference type="EC" id="1.2.7.11" evidence="4"/>
<feature type="domain" description="Transketolase-like pyrimidine-binding" evidence="7">
    <location>
        <begin position="10"/>
        <end position="176"/>
    </location>
</feature>
<dbReference type="InterPro" id="IPR029061">
    <property type="entry name" value="THDP-binding"/>
</dbReference>
<dbReference type="InterPro" id="IPR051157">
    <property type="entry name" value="PDH/Transketolase"/>
</dbReference>
<dbReference type="InterPro" id="IPR009014">
    <property type="entry name" value="Transketo_C/PFOR_II"/>
</dbReference>
<dbReference type="CDD" id="cd07033">
    <property type="entry name" value="TPP_PYR_DXS_TK_like"/>
    <property type="match status" value="1"/>
</dbReference>
<dbReference type="PANTHER" id="PTHR43825">
    <property type="entry name" value="PYRUVATE DEHYDROGENASE E1 COMPONENT"/>
    <property type="match status" value="1"/>
</dbReference>
<dbReference type="KEGG" id="ape:APE_0583"/>
<dbReference type="PIR" id="G72643">
    <property type="entry name" value="G72643"/>
</dbReference>
<keyword evidence="9" id="KW-1185">Reference proteome</keyword>
<dbReference type="Proteomes" id="UP000002518">
    <property type="component" value="Chromosome"/>
</dbReference>
<dbReference type="SMART" id="SM00861">
    <property type="entry name" value="Transket_pyr"/>
    <property type="match status" value="1"/>
</dbReference>
<dbReference type="STRING" id="272557.APE_0583"/>
<gene>
    <name evidence="8" type="ordered locus">APE_0583</name>
</gene>
<dbReference type="Gene3D" id="3.40.50.970">
    <property type="match status" value="1"/>
</dbReference>
<dbReference type="FunFam" id="3.40.50.970:FF:000129">
    <property type="entry name" value="Transketolase"/>
    <property type="match status" value="1"/>
</dbReference>
<dbReference type="SUPFAM" id="SSF52518">
    <property type="entry name" value="Thiamin diphosphate-binding fold (THDP-binding)"/>
    <property type="match status" value="1"/>
</dbReference>
<dbReference type="RefSeq" id="WP_010865845.1">
    <property type="nucleotide sequence ID" value="NC_000854.2"/>
</dbReference>
<evidence type="ECO:0000313" key="9">
    <source>
        <dbReference type="Proteomes" id="UP000002518"/>
    </source>
</evidence>
<accession>Q9YEJ5</accession>
<evidence type="ECO:0000256" key="6">
    <source>
        <dbReference type="ARBA" id="ARBA00048893"/>
    </source>
</evidence>